<name>X1QII9_9ZZZZ</name>
<dbReference type="InterPro" id="IPR050351">
    <property type="entry name" value="BphY/WalK/GraS-like"/>
</dbReference>
<keyword evidence="3" id="KW-0808">Transferase</keyword>
<dbReference type="InterPro" id="IPR003594">
    <property type="entry name" value="HATPase_dom"/>
</dbReference>
<feature type="non-terminal residue" evidence="6">
    <location>
        <position position="1"/>
    </location>
</feature>
<dbReference type="PANTHER" id="PTHR42878">
    <property type="entry name" value="TWO-COMPONENT HISTIDINE KINASE"/>
    <property type="match status" value="1"/>
</dbReference>
<dbReference type="Gene3D" id="3.30.565.10">
    <property type="entry name" value="Histidine kinase-like ATPase, C-terminal domain"/>
    <property type="match status" value="1"/>
</dbReference>
<gene>
    <name evidence="6" type="ORF">S06H3_65371</name>
</gene>
<dbReference type="EMBL" id="BARV01043992">
    <property type="protein sequence ID" value="GAI68043.1"/>
    <property type="molecule type" value="Genomic_DNA"/>
</dbReference>
<keyword evidence="4" id="KW-0418">Kinase</keyword>
<comment type="caution">
    <text evidence="6">The sequence shown here is derived from an EMBL/GenBank/DDBJ whole genome shotgun (WGS) entry which is preliminary data.</text>
</comment>
<proteinExistence type="predicted"/>
<dbReference type="EC" id="2.7.13.3" evidence="2"/>
<dbReference type="GO" id="GO:0004673">
    <property type="term" value="F:protein histidine kinase activity"/>
    <property type="evidence" value="ECO:0007669"/>
    <property type="project" value="UniProtKB-EC"/>
</dbReference>
<dbReference type="PRINTS" id="PR00344">
    <property type="entry name" value="BCTRLSENSOR"/>
</dbReference>
<dbReference type="Pfam" id="PF02518">
    <property type="entry name" value="HATPase_c"/>
    <property type="match status" value="1"/>
</dbReference>
<dbReference type="SUPFAM" id="SSF55874">
    <property type="entry name" value="ATPase domain of HSP90 chaperone/DNA topoisomerase II/histidine kinase"/>
    <property type="match status" value="1"/>
</dbReference>
<dbReference type="PROSITE" id="PS50109">
    <property type="entry name" value="HIS_KIN"/>
    <property type="match status" value="1"/>
</dbReference>
<accession>X1QII9</accession>
<dbReference type="InterPro" id="IPR005467">
    <property type="entry name" value="His_kinase_dom"/>
</dbReference>
<sequence length="91" mass="10322">EDFWKFSVADNGPGIEEKHFERIFQIFQTLSPRDEFESTGVGLTVVKKIVELYGGKVWVESKPGEGSTFFFTLPKQKMGVKDAKYEANIVS</sequence>
<feature type="domain" description="Histidine kinase" evidence="5">
    <location>
        <begin position="1"/>
        <end position="77"/>
    </location>
</feature>
<evidence type="ECO:0000256" key="1">
    <source>
        <dbReference type="ARBA" id="ARBA00000085"/>
    </source>
</evidence>
<dbReference type="GO" id="GO:0000156">
    <property type="term" value="F:phosphorelay response regulator activity"/>
    <property type="evidence" value="ECO:0007669"/>
    <property type="project" value="TreeGrafter"/>
</dbReference>
<evidence type="ECO:0000256" key="4">
    <source>
        <dbReference type="ARBA" id="ARBA00022777"/>
    </source>
</evidence>
<dbReference type="InterPro" id="IPR004358">
    <property type="entry name" value="Sig_transdc_His_kin-like_C"/>
</dbReference>
<dbReference type="PANTHER" id="PTHR42878:SF15">
    <property type="entry name" value="BACTERIOPHYTOCHROME"/>
    <property type="match status" value="1"/>
</dbReference>
<dbReference type="AlphaFoldDB" id="X1QII9"/>
<dbReference type="SMART" id="SM00387">
    <property type="entry name" value="HATPase_c"/>
    <property type="match status" value="1"/>
</dbReference>
<dbReference type="InterPro" id="IPR036890">
    <property type="entry name" value="HATPase_C_sf"/>
</dbReference>
<dbReference type="GO" id="GO:0007234">
    <property type="term" value="P:osmosensory signaling via phosphorelay pathway"/>
    <property type="evidence" value="ECO:0007669"/>
    <property type="project" value="TreeGrafter"/>
</dbReference>
<dbReference type="GO" id="GO:0030295">
    <property type="term" value="F:protein kinase activator activity"/>
    <property type="evidence" value="ECO:0007669"/>
    <property type="project" value="TreeGrafter"/>
</dbReference>
<organism evidence="6">
    <name type="scientific">marine sediment metagenome</name>
    <dbReference type="NCBI Taxonomy" id="412755"/>
    <lineage>
        <taxon>unclassified sequences</taxon>
        <taxon>metagenomes</taxon>
        <taxon>ecological metagenomes</taxon>
    </lineage>
</organism>
<evidence type="ECO:0000256" key="2">
    <source>
        <dbReference type="ARBA" id="ARBA00012438"/>
    </source>
</evidence>
<comment type="catalytic activity">
    <reaction evidence="1">
        <text>ATP + protein L-histidine = ADP + protein N-phospho-L-histidine.</text>
        <dbReference type="EC" id="2.7.13.3"/>
    </reaction>
</comment>
<evidence type="ECO:0000313" key="6">
    <source>
        <dbReference type="EMBL" id="GAI68043.1"/>
    </source>
</evidence>
<evidence type="ECO:0000259" key="5">
    <source>
        <dbReference type="PROSITE" id="PS50109"/>
    </source>
</evidence>
<protein>
    <recommendedName>
        <fullName evidence="2">histidine kinase</fullName>
        <ecNumber evidence="2">2.7.13.3</ecNumber>
    </recommendedName>
</protein>
<reference evidence="6" key="1">
    <citation type="journal article" date="2014" name="Front. Microbiol.">
        <title>High frequency of phylogenetically diverse reductive dehalogenase-homologous genes in deep subseafloor sedimentary metagenomes.</title>
        <authorList>
            <person name="Kawai M."/>
            <person name="Futagami T."/>
            <person name="Toyoda A."/>
            <person name="Takaki Y."/>
            <person name="Nishi S."/>
            <person name="Hori S."/>
            <person name="Arai W."/>
            <person name="Tsubouchi T."/>
            <person name="Morono Y."/>
            <person name="Uchiyama I."/>
            <person name="Ito T."/>
            <person name="Fujiyama A."/>
            <person name="Inagaki F."/>
            <person name="Takami H."/>
        </authorList>
    </citation>
    <scope>NUCLEOTIDE SEQUENCE</scope>
    <source>
        <strain evidence="6">Expedition CK06-06</strain>
    </source>
</reference>
<evidence type="ECO:0000256" key="3">
    <source>
        <dbReference type="ARBA" id="ARBA00022679"/>
    </source>
</evidence>